<feature type="transmembrane region" description="Helical" evidence="6">
    <location>
        <begin position="281"/>
        <end position="297"/>
    </location>
</feature>
<keyword evidence="4 6" id="KW-1133">Transmembrane helix</keyword>
<evidence type="ECO:0000256" key="1">
    <source>
        <dbReference type="ARBA" id="ARBA00004651"/>
    </source>
</evidence>
<evidence type="ECO:0000259" key="7">
    <source>
        <dbReference type="SMART" id="SM00849"/>
    </source>
</evidence>
<dbReference type="AlphaFoldDB" id="A0A7K1FGB5"/>
<feature type="transmembrane region" description="Helical" evidence="6">
    <location>
        <begin position="414"/>
        <end position="436"/>
    </location>
</feature>
<gene>
    <name evidence="8" type="ORF">GIS00_04175</name>
</gene>
<feature type="transmembrane region" description="Helical" evidence="6">
    <location>
        <begin position="499"/>
        <end position="522"/>
    </location>
</feature>
<evidence type="ECO:0000256" key="2">
    <source>
        <dbReference type="ARBA" id="ARBA00022475"/>
    </source>
</evidence>
<dbReference type="SMART" id="SM00849">
    <property type="entry name" value="Lactamase_B"/>
    <property type="match status" value="1"/>
</dbReference>
<dbReference type="Pfam" id="PF03772">
    <property type="entry name" value="Competence"/>
    <property type="match status" value="1"/>
</dbReference>
<comment type="subcellular location">
    <subcellularLocation>
        <location evidence="1">Cell membrane</location>
        <topology evidence="1">Multi-pass membrane protein</topology>
    </subcellularLocation>
</comment>
<evidence type="ECO:0000256" key="5">
    <source>
        <dbReference type="ARBA" id="ARBA00023136"/>
    </source>
</evidence>
<keyword evidence="2" id="KW-1003">Cell membrane</keyword>
<dbReference type="RefSeq" id="WP_154767062.1">
    <property type="nucleotide sequence ID" value="NZ_WLYK01000001.1"/>
</dbReference>
<dbReference type="InterPro" id="IPR052159">
    <property type="entry name" value="Competence_DNA_uptake"/>
</dbReference>
<dbReference type="InterPro" id="IPR035681">
    <property type="entry name" value="ComA-like_MBL"/>
</dbReference>
<evidence type="ECO:0000313" key="8">
    <source>
        <dbReference type="EMBL" id="MTD13142.1"/>
    </source>
</evidence>
<dbReference type="Proteomes" id="UP000460221">
    <property type="component" value="Unassembled WGS sequence"/>
</dbReference>
<sequence length="797" mass="80509">MRQARWQEEEQAARWDLRLWPGAGAVWAATLAALTGGVVIWCAAVVLGVVALVLCRRTGRLVTATGAVALGLAALAAGALRQHAAAADPLVEAAAGGAWVRVEGIVVSIPQEVTGGFPAADGSTAPRHRVGIEPERVVVGGLTFDPGVRVTVFSDAAGWVEVVPGQRISTSGRSAPDRLSVLSAVTVTARDPPLVTGSPPPWQQVAAVVRHELRAVATTLSEYPRGLLPGLVVGDTSLVPDDLEAAAKVTGLTHLLAVSGSHFALVCGLTMVVLRRWGPRPAAIGSVAVLCGLVVLVGPQPSVLRAAVMASIATAALVLGRTRSALPALAAATILLLLLDPALAASAGFALSVLATGALVTLAPTWSRALQRRGWPAGWADVLTVPVAATLVTTPVVAGLGGAVSLVAVPANLLAAPAVAPALLLGLLAAVLAPWWPDAAVLCARCAAPPLEWIAQVALQLSRWPGAALPWPATPVGVTLLTGLLLAGSLALRGRRARALVLAAAVGAAAVLLPVAVIRPGWPPAGWIVVACEVGQGSAYVLATDRPGVAVLVDAGPDPVAVDGCLDRLGIGTLAAVVITHLHADHVDGLPGALDGRSVGLVAVGPDRSSAGAWSALAGETGGAGIPVVQWVPGQRWQLDGLELQVLGPDAPARPPPVTAWTDSDPDHANDNSLVLRAVRGGVVLLMTGDVEDDAQRDLLRSAGTVPGGPLDAEILAQPHHGSATFRPELLEAVTPEISLIGVGVGNDYGHPAPSVLELLGAAGVAVGRTDLDGDVAVGGAPGALFVVRRGPALPPP</sequence>
<feature type="transmembrane region" description="Helical" evidence="6">
    <location>
        <begin position="252"/>
        <end position="274"/>
    </location>
</feature>
<evidence type="ECO:0000256" key="4">
    <source>
        <dbReference type="ARBA" id="ARBA00022989"/>
    </source>
</evidence>
<feature type="transmembrane region" description="Helical" evidence="6">
    <location>
        <begin position="332"/>
        <end position="363"/>
    </location>
</feature>
<proteinExistence type="predicted"/>
<dbReference type="PANTHER" id="PTHR30619">
    <property type="entry name" value="DNA INTERNALIZATION/COMPETENCE PROTEIN COMEC/REC2"/>
    <property type="match status" value="1"/>
</dbReference>
<dbReference type="InterPro" id="IPR036866">
    <property type="entry name" value="RibonucZ/Hydroxyglut_hydro"/>
</dbReference>
<dbReference type="EMBL" id="WLYK01000001">
    <property type="protein sequence ID" value="MTD13142.1"/>
    <property type="molecule type" value="Genomic_DNA"/>
</dbReference>
<evidence type="ECO:0000256" key="6">
    <source>
        <dbReference type="SAM" id="Phobius"/>
    </source>
</evidence>
<organism evidence="8 9">
    <name type="scientific">Nakamurella alba</name>
    <dbReference type="NCBI Taxonomy" id="2665158"/>
    <lineage>
        <taxon>Bacteria</taxon>
        <taxon>Bacillati</taxon>
        <taxon>Actinomycetota</taxon>
        <taxon>Actinomycetes</taxon>
        <taxon>Nakamurellales</taxon>
        <taxon>Nakamurellaceae</taxon>
        <taxon>Nakamurella</taxon>
    </lineage>
</organism>
<feature type="transmembrane region" description="Helical" evidence="6">
    <location>
        <begin position="383"/>
        <end position="407"/>
    </location>
</feature>
<feature type="domain" description="Metallo-beta-lactamase" evidence="7">
    <location>
        <begin position="536"/>
        <end position="745"/>
    </location>
</feature>
<feature type="transmembrane region" description="Helical" evidence="6">
    <location>
        <begin position="61"/>
        <end position="80"/>
    </location>
</feature>
<dbReference type="Pfam" id="PF00753">
    <property type="entry name" value="Lactamase_B"/>
    <property type="match status" value="1"/>
</dbReference>
<dbReference type="InterPro" id="IPR001279">
    <property type="entry name" value="Metallo-B-lactamas"/>
</dbReference>
<dbReference type="PANTHER" id="PTHR30619:SF1">
    <property type="entry name" value="RECOMBINATION PROTEIN 2"/>
    <property type="match status" value="1"/>
</dbReference>
<accession>A0A7K1FGB5</accession>
<dbReference type="NCBIfam" id="TIGR00360">
    <property type="entry name" value="ComEC_N-term"/>
    <property type="match status" value="1"/>
</dbReference>
<feature type="transmembrane region" description="Helical" evidence="6">
    <location>
        <begin position="25"/>
        <end position="54"/>
    </location>
</feature>
<protein>
    <submittedName>
        <fullName evidence="8">DUF4131 domain-containing protein</fullName>
    </submittedName>
</protein>
<name>A0A7K1FGB5_9ACTN</name>
<keyword evidence="3 6" id="KW-0812">Transmembrane</keyword>
<comment type="caution">
    <text evidence="8">The sequence shown here is derived from an EMBL/GenBank/DDBJ whole genome shotgun (WGS) entry which is preliminary data.</text>
</comment>
<keyword evidence="9" id="KW-1185">Reference proteome</keyword>
<dbReference type="CDD" id="cd07731">
    <property type="entry name" value="ComA-like_MBL-fold"/>
    <property type="match status" value="1"/>
</dbReference>
<feature type="transmembrane region" description="Helical" evidence="6">
    <location>
        <begin position="471"/>
        <end position="492"/>
    </location>
</feature>
<evidence type="ECO:0000256" key="3">
    <source>
        <dbReference type="ARBA" id="ARBA00022692"/>
    </source>
</evidence>
<keyword evidence="5 6" id="KW-0472">Membrane</keyword>
<dbReference type="SUPFAM" id="SSF56281">
    <property type="entry name" value="Metallo-hydrolase/oxidoreductase"/>
    <property type="match status" value="1"/>
</dbReference>
<evidence type="ECO:0000313" key="9">
    <source>
        <dbReference type="Proteomes" id="UP000460221"/>
    </source>
</evidence>
<dbReference type="InterPro" id="IPR004477">
    <property type="entry name" value="ComEC_N"/>
</dbReference>
<reference evidence="8 9" key="1">
    <citation type="submission" date="2019-11" db="EMBL/GenBank/DDBJ databases">
        <authorList>
            <person name="Jiang L.-Q."/>
        </authorList>
    </citation>
    <scope>NUCLEOTIDE SEQUENCE [LARGE SCALE GENOMIC DNA]</scope>
    <source>
        <strain evidence="8 9">YIM 132087</strain>
    </source>
</reference>
<dbReference type="GO" id="GO:0005886">
    <property type="term" value="C:plasma membrane"/>
    <property type="evidence" value="ECO:0007669"/>
    <property type="project" value="UniProtKB-SubCell"/>
</dbReference>
<dbReference type="Gene3D" id="3.60.15.10">
    <property type="entry name" value="Ribonuclease Z/Hydroxyacylglutathione hydrolase-like"/>
    <property type="match status" value="1"/>
</dbReference>